<evidence type="ECO:0000256" key="3">
    <source>
        <dbReference type="SAM" id="Phobius"/>
    </source>
</evidence>
<proteinExistence type="inferred from homology"/>
<organism evidence="5 6">
    <name type="scientific">Streptomyces calidiresistens</name>
    <dbReference type="NCBI Taxonomy" id="1485586"/>
    <lineage>
        <taxon>Bacteria</taxon>
        <taxon>Bacillati</taxon>
        <taxon>Actinomycetota</taxon>
        <taxon>Actinomycetes</taxon>
        <taxon>Kitasatosporales</taxon>
        <taxon>Streptomycetaceae</taxon>
        <taxon>Streptomyces</taxon>
    </lineage>
</organism>
<dbReference type="PANTHER" id="PTHR46268">
    <property type="entry name" value="STRESS RESPONSE PROTEIN NHAX"/>
    <property type="match status" value="1"/>
</dbReference>
<dbReference type="SUPFAM" id="SSF52402">
    <property type="entry name" value="Adenine nucleotide alpha hydrolases-like"/>
    <property type="match status" value="1"/>
</dbReference>
<dbReference type="Proteomes" id="UP000530234">
    <property type="component" value="Unassembled WGS sequence"/>
</dbReference>
<name>A0A7W3T3I1_9ACTN</name>
<feature type="region of interest" description="Disordered" evidence="2">
    <location>
        <begin position="143"/>
        <end position="164"/>
    </location>
</feature>
<dbReference type="Gene3D" id="3.40.50.620">
    <property type="entry name" value="HUPs"/>
    <property type="match status" value="1"/>
</dbReference>
<sequence length="289" mass="29643">MDGPLFSVIAVALWVVTGLVGTALMARLGYRHPLWLLWGVLLGPFAAAVLSERAEHSPRLVVAPAPGTPGTGAIDGADGAPGAGVPREDERTAVKGRNGGFCVLVGIGGETGAERIVDATGRLLRFRPARVVLTTVVDHDTAGTADRPATVPATDGATDTDPARRRAREEIDRALRLLKGCAVELARFRTTPPPLVEIAAGRPATALVDLARSEGADVIVVGSPLHRAHPVRGGVCRELLDHSPVPVLVAPAAGPEPRRPAGRGTPEGAGDGRRRVAPGAGGPSTSAAT</sequence>
<dbReference type="RefSeq" id="WP_182663576.1">
    <property type="nucleotide sequence ID" value="NZ_VKHS01000253.1"/>
</dbReference>
<evidence type="ECO:0000259" key="4">
    <source>
        <dbReference type="Pfam" id="PF00582"/>
    </source>
</evidence>
<comment type="caution">
    <text evidence="5">The sequence shown here is derived from an EMBL/GenBank/DDBJ whole genome shotgun (WGS) entry which is preliminary data.</text>
</comment>
<keyword evidence="3" id="KW-0472">Membrane</keyword>
<accession>A0A7W3T3I1</accession>
<feature type="transmembrane region" description="Helical" evidence="3">
    <location>
        <begin position="33"/>
        <end position="50"/>
    </location>
</feature>
<dbReference type="AlphaFoldDB" id="A0A7W3T3I1"/>
<dbReference type="InterPro" id="IPR014729">
    <property type="entry name" value="Rossmann-like_a/b/a_fold"/>
</dbReference>
<reference evidence="6" key="1">
    <citation type="submission" date="2019-10" db="EMBL/GenBank/DDBJ databases">
        <title>Streptomyces sp. nov., a novel actinobacterium isolated from alkaline environment.</title>
        <authorList>
            <person name="Golinska P."/>
        </authorList>
    </citation>
    <scope>NUCLEOTIDE SEQUENCE [LARGE SCALE GENOMIC DNA]</scope>
    <source>
        <strain evidence="6">DSM 42108</strain>
    </source>
</reference>
<evidence type="ECO:0000313" key="6">
    <source>
        <dbReference type="Proteomes" id="UP000530234"/>
    </source>
</evidence>
<protein>
    <recommendedName>
        <fullName evidence="4">UspA domain-containing protein</fullName>
    </recommendedName>
</protein>
<feature type="transmembrane region" description="Helical" evidence="3">
    <location>
        <begin position="6"/>
        <end position="26"/>
    </location>
</feature>
<dbReference type="PANTHER" id="PTHR46268:SF6">
    <property type="entry name" value="UNIVERSAL STRESS PROTEIN UP12"/>
    <property type="match status" value="1"/>
</dbReference>
<evidence type="ECO:0000256" key="1">
    <source>
        <dbReference type="ARBA" id="ARBA00008791"/>
    </source>
</evidence>
<comment type="similarity">
    <text evidence="1">Belongs to the universal stress protein A family.</text>
</comment>
<evidence type="ECO:0000313" key="5">
    <source>
        <dbReference type="EMBL" id="MBB0230279.1"/>
    </source>
</evidence>
<dbReference type="EMBL" id="VKHS01000253">
    <property type="protein sequence ID" value="MBB0230279.1"/>
    <property type="molecule type" value="Genomic_DNA"/>
</dbReference>
<feature type="domain" description="UspA" evidence="4">
    <location>
        <begin position="103"/>
        <end position="250"/>
    </location>
</feature>
<feature type="compositionally biased region" description="Low complexity" evidence="2">
    <location>
        <begin position="148"/>
        <end position="160"/>
    </location>
</feature>
<keyword evidence="6" id="KW-1185">Reference proteome</keyword>
<keyword evidence="3" id="KW-1133">Transmembrane helix</keyword>
<dbReference type="InterPro" id="IPR006016">
    <property type="entry name" value="UspA"/>
</dbReference>
<feature type="region of interest" description="Disordered" evidence="2">
    <location>
        <begin position="250"/>
        <end position="289"/>
    </location>
</feature>
<keyword evidence="3" id="KW-0812">Transmembrane</keyword>
<dbReference type="Pfam" id="PF00582">
    <property type="entry name" value="Usp"/>
    <property type="match status" value="1"/>
</dbReference>
<evidence type="ECO:0000256" key="2">
    <source>
        <dbReference type="SAM" id="MobiDB-lite"/>
    </source>
</evidence>
<gene>
    <name evidence="5" type="ORF">FOE67_12350</name>
</gene>
<dbReference type="CDD" id="cd00293">
    <property type="entry name" value="USP-like"/>
    <property type="match status" value="1"/>
</dbReference>